<evidence type="ECO:0000256" key="15">
    <source>
        <dbReference type="ARBA" id="ARBA00093567"/>
    </source>
</evidence>
<dbReference type="Gene3D" id="3.30.1780.10">
    <property type="entry name" value="ornithine cyclodeaminase, domain 1"/>
    <property type="match status" value="1"/>
</dbReference>
<comment type="catalytic activity">
    <reaction evidence="6">
        <text>Delta(2)-thiazoline-2-carboxylate + NADPH + 2 H(+) = L-thiazolidine-2-carboxylate + NADP(+)</text>
        <dbReference type="Rhea" id="RHEA:68072"/>
        <dbReference type="ChEBI" id="CHEBI:15378"/>
        <dbReference type="ChEBI" id="CHEBI:57783"/>
        <dbReference type="ChEBI" id="CHEBI:58349"/>
        <dbReference type="ChEBI" id="CHEBI:176895"/>
        <dbReference type="ChEBI" id="CHEBI:176896"/>
    </reaction>
    <physiologicalReaction direction="left-to-right" evidence="6">
        <dbReference type="Rhea" id="RHEA:68073"/>
    </physiologicalReaction>
</comment>
<evidence type="ECO:0000256" key="17">
    <source>
        <dbReference type="ARBA" id="ARBA00093650"/>
    </source>
</evidence>
<evidence type="ECO:0000256" key="10">
    <source>
        <dbReference type="ARBA" id="ARBA00093248"/>
    </source>
</evidence>
<dbReference type="EC" id="1.5.1.1" evidence="16"/>
<evidence type="ECO:0000256" key="12">
    <source>
        <dbReference type="ARBA" id="ARBA00093263"/>
    </source>
</evidence>
<evidence type="ECO:0000256" key="11">
    <source>
        <dbReference type="ARBA" id="ARBA00093250"/>
    </source>
</evidence>
<evidence type="ECO:0000256" key="14">
    <source>
        <dbReference type="ARBA" id="ARBA00093273"/>
    </source>
</evidence>
<comment type="catalytic activity">
    <reaction evidence="8">
        <text>(3R)-1,4-thiomorpholine-3-carboxylate + NAD(+) = 3,4-dehydrothiomorpholine-3-carboxylate + NADH + 2 H(+)</text>
        <dbReference type="Rhea" id="RHEA:12504"/>
        <dbReference type="ChEBI" id="CHEBI:15378"/>
        <dbReference type="ChEBI" id="CHEBI:57540"/>
        <dbReference type="ChEBI" id="CHEBI:57945"/>
        <dbReference type="ChEBI" id="CHEBI:58517"/>
        <dbReference type="ChEBI" id="CHEBI:176873"/>
        <dbReference type="EC" id="1.5.1.25"/>
    </reaction>
    <physiologicalReaction direction="right-to-left" evidence="8">
        <dbReference type="Rhea" id="RHEA:12506"/>
    </physiologicalReaction>
</comment>
<dbReference type="EMBL" id="SRLO01016156">
    <property type="protein sequence ID" value="TNN24182.1"/>
    <property type="molecule type" value="Genomic_DNA"/>
</dbReference>
<evidence type="ECO:0000256" key="9">
    <source>
        <dbReference type="ARBA" id="ARBA00093227"/>
    </source>
</evidence>
<evidence type="ECO:0000256" key="16">
    <source>
        <dbReference type="ARBA" id="ARBA00093598"/>
    </source>
</evidence>
<dbReference type="GO" id="GO:0047127">
    <property type="term" value="F:thiomorpholine-carboxylate dehydrogenase activity"/>
    <property type="evidence" value="ECO:0007669"/>
    <property type="project" value="UniProtKB-EC"/>
</dbReference>
<dbReference type="GO" id="GO:0005737">
    <property type="term" value="C:cytoplasm"/>
    <property type="evidence" value="ECO:0007669"/>
    <property type="project" value="TreeGrafter"/>
</dbReference>
<comment type="catalytic activity">
    <reaction evidence="12">
        <text>(3R)-1,4-thiomorpholine-3-carboxylate + NADP(+) = 3,4-dehydrothiomorpholine-3-carboxylate + NADPH + 2 H(+)</text>
        <dbReference type="Rhea" id="RHEA:12500"/>
        <dbReference type="ChEBI" id="CHEBI:15378"/>
        <dbReference type="ChEBI" id="CHEBI:57783"/>
        <dbReference type="ChEBI" id="CHEBI:58349"/>
        <dbReference type="ChEBI" id="CHEBI:58517"/>
        <dbReference type="ChEBI" id="CHEBI:176873"/>
        <dbReference type="EC" id="1.5.1.25"/>
    </reaction>
    <physiologicalReaction direction="right-to-left" evidence="12">
        <dbReference type="Rhea" id="RHEA:12502"/>
    </physiologicalReaction>
</comment>
<evidence type="ECO:0000256" key="2">
    <source>
        <dbReference type="ARBA" id="ARBA00012883"/>
    </source>
</evidence>
<comment type="caution">
    <text evidence="18">The sequence shown here is derived from an EMBL/GenBank/DDBJ whole genome shotgun (WGS) entry which is preliminary data.</text>
</comment>
<evidence type="ECO:0000256" key="4">
    <source>
        <dbReference type="ARBA" id="ARBA00033420"/>
    </source>
</evidence>
<reference evidence="18 19" key="1">
    <citation type="submission" date="2019-03" db="EMBL/GenBank/DDBJ databases">
        <title>First draft genome of Liparis tanakae, snailfish: a comprehensive survey of snailfish specific genes.</title>
        <authorList>
            <person name="Kim W."/>
            <person name="Song I."/>
            <person name="Jeong J.-H."/>
            <person name="Kim D."/>
            <person name="Kim S."/>
            <person name="Ryu S."/>
            <person name="Song J.Y."/>
            <person name="Lee S.K."/>
        </authorList>
    </citation>
    <scope>NUCLEOTIDE SEQUENCE [LARGE SCALE GENOMIC DNA]</scope>
    <source>
        <tissue evidence="18">Muscle</tissue>
    </source>
</reference>
<evidence type="ECO:0000256" key="6">
    <source>
        <dbReference type="ARBA" id="ARBA00093197"/>
    </source>
</evidence>
<comment type="similarity">
    <text evidence="1">Belongs to the ornithine cyclodeaminase/mu-crystallin family.</text>
</comment>
<dbReference type="OrthoDB" id="41492at2759"/>
<evidence type="ECO:0000313" key="19">
    <source>
        <dbReference type="Proteomes" id="UP000314294"/>
    </source>
</evidence>
<comment type="catalytic activity">
    <reaction evidence="11">
        <text>(S)-cystathionine ketimine + NADH + 2 H(+) = (3R,5S)-2,3,5,6,7-pentahydro-1,4-thiazepine-3,5-dicarboxylate + NAD(+)</text>
        <dbReference type="Rhea" id="RHEA:68032"/>
        <dbReference type="ChEBI" id="CHEBI:15378"/>
        <dbReference type="ChEBI" id="CHEBI:57540"/>
        <dbReference type="ChEBI" id="CHEBI:57945"/>
        <dbReference type="ChEBI" id="CHEBI:176808"/>
        <dbReference type="ChEBI" id="CHEBI:176810"/>
    </reaction>
    <physiologicalReaction direction="left-to-right" evidence="11">
        <dbReference type="Rhea" id="RHEA:68033"/>
    </physiologicalReaction>
</comment>
<evidence type="ECO:0000256" key="7">
    <source>
        <dbReference type="ARBA" id="ARBA00093203"/>
    </source>
</evidence>
<gene>
    <name evidence="18" type="primary">Crym</name>
    <name evidence="18" type="ORF">EYF80_065695</name>
</gene>
<evidence type="ECO:0000256" key="5">
    <source>
        <dbReference type="ARBA" id="ARBA00093190"/>
    </source>
</evidence>
<evidence type="ECO:0000256" key="8">
    <source>
        <dbReference type="ARBA" id="ARBA00093226"/>
    </source>
</evidence>
<dbReference type="InterPro" id="IPR023401">
    <property type="entry name" value="ODC_N"/>
</dbReference>
<dbReference type="Pfam" id="PF02423">
    <property type="entry name" value="OCD_Mu_crystall"/>
    <property type="match status" value="1"/>
</dbReference>
<dbReference type="GO" id="GO:0070324">
    <property type="term" value="F:thyroid hormone binding"/>
    <property type="evidence" value="ECO:0007669"/>
    <property type="project" value="TreeGrafter"/>
</dbReference>
<comment type="catalytic activity">
    <reaction evidence="14">
        <text>L-pipecolate + NADP(+) = Delta(1)-piperideine-2-carboxylate + NADPH + H(+)</text>
        <dbReference type="Rhea" id="RHEA:12524"/>
        <dbReference type="ChEBI" id="CHEBI:15378"/>
        <dbReference type="ChEBI" id="CHEBI:57783"/>
        <dbReference type="ChEBI" id="CHEBI:58349"/>
        <dbReference type="ChEBI" id="CHEBI:61185"/>
        <dbReference type="ChEBI" id="CHEBI:77631"/>
        <dbReference type="EC" id="1.5.1.1"/>
    </reaction>
    <physiologicalReaction direction="right-to-left" evidence="14">
        <dbReference type="Rhea" id="RHEA:12526"/>
    </physiologicalReaction>
</comment>
<organism evidence="18 19">
    <name type="scientific">Liparis tanakae</name>
    <name type="common">Tanaka's snailfish</name>
    <dbReference type="NCBI Taxonomy" id="230148"/>
    <lineage>
        <taxon>Eukaryota</taxon>
        <taxon>Metazoa</taxon>
        <taxon>Chordata</taxon>
        <taxon>Craniata</taxon>
        <taxon>Vertebrata</taxon>
        <taxon>Euteleostomi</taxon>
        <taxon>Actinopterygii</taxon>
        <taxon>Neopterygii</taxon>
        <taxon>Teleostei</taxon>
        <taxon>Neoteleostei</taxon>
        <taxon>Acanthomorphata</taxon>
        <taxon>Eupercaria</taxon>
        <taxon>Perciformes</taxon>
        <taxon>Cottioidei</taxon>
        <taxon>Cottales</taxon>
        <taxon>Liparidae</taxon>
        <taxon>Liparis</taxon>
    </lineage>
</organism>
<dbReference type="InterPro" id="IPR003462">
    <property type="entry name" value="ODC_Mu_crystall"/>
</dbReference>
<keyword evidence="19" id="KW-1185">Reference proteome</keyword>
<comment type="catalytic activity">
    <reaction evidence="7">
        <text>L-proline + NADP(+) = 1-pyrroline-2-carboxylate + NADPH + H(+)</text>
        <dbReference type="Rhea" id="RHEA:20317"/>
        <dbReference type="ChEBI" id="CHEBI:15378"/>
        <dbReference type="ChEBI" id="CHEBI:39785"/>
        <dbReference type="ChEBI" id="CHEBI:57783"/>
        <dbReference type="ChEBI" id="CHEBI:58349"/>
        <dbReference type="ChEBI" id="CHEBI:60039"/>
        <dbReference type="EC" id="1.5.1.1"/>
    </reaction>
    <physiologicalReaction direction="right-to-left" evidence="7">
        <dbReference type="Rhea" id="RHEA:20319"/>
    </physiologicalReaction>
</comment>
<sequence length="110" mass="12266">MAAPPVVIWKREVQRLLRCGDLVPRLEDALGKFSRRDPAELIQPVRTTLPLQKHHGFLGSMPSYMEKDGVLCTKLVCFYNREEGSTLPAAQATVMLLDPEFGNVKAVSTN</sequence>
<dbReference type="AlphaFoldDB" id="A0A4Z2E781"/>
<name>A0A4Z2E781_9TELE</name>
<dbReference type="EC" id="1.5.1.25" evidence="2"/>
<dbReference type="GO" id="GO:0050241">
    <property type="term" value="F:pyrroline-2-carboxylate reductase activity"/>
    <property type="evidence" value="ECO:0007669"/>
    <property type="project" value="UniProtKB-EC"/>
</dbReference>
<proteinExistence type="inferred from homology"/>
<dbReference type="PANTHER" id="PTHR13812">
    <property type="entry name" value="KETIMINE REDUCTASE MU-CRYSTALLIN"/>
    <property type="match status" value="1"/>
</dbReference>
<accession>A0A4Z2E781</accession>
<comment type="catalytic activity">
    <reaction evidence="9">
        <text>(S)-cystathionine ketimine + NADPH + 2 H(+) = (3R,5S)-2,3,5,6,7-pentahydro-1,4-thiazepine-3,5-dicarboxylate + NADP(+)</text>
        <dbReference type="Rhea" id="RHEA:68036"/>
        <dbReference type="ChEBI" id="CHEBI:15378"/>
        <dbReference type="ChEBI" id="CHEBI:57783"/>
        <dbReference type="ChEBI" id="CHEBI:58349"/>
        <dbReference type="ChEBI" id="CHEBI:176808"/>
        <dbReference type="ChEBI" id="CHEBI:176810"/>
    </reaction>
    <physiologicalReaction direction="left-to-right" evidence="9">
        <dbReference type="Rhea" id="RHEA:68037"/>
    </physiologicalReaction>
</comment>
<comment type="catalytic activity">
    <reaction evidence="13">
        <text>L-proline + NAD(+) = 1-pyrroline-2-carboxylate + NADH + H(+)</text>
        <dbReference type="Rhea" id="RHEA:20321"/>
        <dbReference type="ChEBI" id="CHEBI:15378"/>
        <dbReference type="ChEBI" id="CHEBI:39785"/>
        <dbReference type="ChEBI" id="CHEBI:57540"/>
        <dbReference type="ChEBI" id="CHEBI:57945"/>
        <dbReference type="ChEBI" id="CHEBI:60039"/>
        <dbReference type="EC" id="1.5.1.1"/>
    </reaction>
    <physiologicalReaction direction="right-to-left" evidence="13">
        <dbReference type="Rhea" id="RHEA:20323"/>
    </physiologicalReaction>
</comment>
<evidence type="ECO:0000256" key="13">
    <source>
        <dbReference type="ARBA" id="ARBA00093264"/>
    </source>
</evidence>
<dbReference type="SUPFAM" id="SSF51735">
    <property type="entry name" value="NAD(P)-binding Rossmann-fold domains"/>
    <property type="match status" value="1"/>
</dbReference>
<dbReference type="GO" id="GO:0042403">
    <property type="term" value="P:thyroid hormone metabolic process"/>
    <property type="evidence" value="ECO:0007669"/>
    <property type="project" value="TreeGrafter"/>
</dbReference>
<evidence type="ECO:0000313" key="18">
    <source>
        <dbReference type="EMBL" id="TNN24182.1"/>
    </source>
</evidence>
<dbReference type="InterPro" id="IPR036291">
    <property type="entry name" value="NAD(P)-bd_dom_sf"/>
</dbReference>
<evidence type="ECO:0000256" key="3">
    <source>
        <dbReference type="ARBA" id="ARBA00015173"/>
    </source>
</evidence>
<evidence type="ECO:0000256" key="1">
    <source>
        <dbReference type="ARBA" id="ARBA00008903"/>
    </source>
</evidence>
<comment type="subunit">
    <text evidence="15">Homodimer. Binds the thyroid hormone triiodothyronine (T3); T3 binding inhibits enzymatic activity.</text>
</comment>
<dbReference type="PANTHER" id="PTHR13812:SF19">
    <property type="entry name" value="KETIMINE REDUCTASE MU-CRYSTALLIN"/>
    <property type="match status" value="1"/>
</dbReference>
<comment type="catalytic activity">
    <reaction evidence="10">
        <text>(R)-lanthionine ketimine + NADPH + 2 H(+) = (3R,5R)-1,4-thiomorpholine-3,5-dicarboxylate + NADP(+)</text>
        <dbReference type="Rhea" id="RHEA:68040"/>
        <dbReference type="ChEBI" id="CHEBI:15378"/>
        <dbReference type="ChEBI" id="CHEBI:57783"/>
        <dbReference type="ChEBI" id="CHEBI:58349"/>
        <dbReference type="ChEBI" id="CHEBI:176891"/>
        <dbReference type="ChEBI" id="CHEBI:176892"/>
    </reaction>
    <physiologicalReaction direction="left-to-right" evidence="10">
        <dbReference type="Rhea" id="RHEA:68041"/>
    </physiologicalReaction>
</comment>
<protein>
    <recommendedName>
        <fullName evidence="3">Ketimine reductase mu-crystallin</fullName>
        <ecNumber evidence="16">1.5.1.1</ecNumber>
        <ecNumber evidence="2">1.5.1.25</ecNumber>
    </recommendedName>
    <alternativeName>
        <fullName evidence="17">1-piperideine-2-carboxylate/1-pyrroline-2-carboxylate reductase</fullName>
    </alternativeName>
    <alternativeName>
        <fullName evidence="4">NADP-regulated thyroid-hormone-binding protein</fullName>
    </alternativeName>
</protein>
<comment type="catalytic activity">
    <reaction evidence="5">
        <text>L-pipecolate + NAD(+) = Delta(1)-piperideine-2-carboxylate + NADH + H(+)</text>
        <dbReference type="Rhea" id="RHEA:30807"/>
        <dbReference type="ChEBI" id="CHEBI:15378"/>
        <dbReference type="ChEBI" id="CHEBI:57540"/>
        <dbReference type="ChEBI" id="CHEBI:57945"/>
        <dbReference type="ChEBI" id="CHEBI:61185"/>
        <dbReference type="ChEBI" id="CHEBI:77631"/>
        <dbReference type="EC" id="1.5.1.1"/>
    </reaction>
    <physiologicalReaction direction="right-to-left" evidence="5">
        <dbReference type="Rhea" id="RHEA:30809"/>
    </physiologicalReaction>
</comment>
<dbReference type="Proteomes" id="UP000314294">
    <property type="component" value="Unassembled WGS sequence"/>
</dbReference>